<dbReference type="SUPFAM" id="SSF53474">
    <property type="entry name" value="alpha/beta-Hydrolases"/>
    <property type="match status" value="1"/>
</dbReference>
<proteinExistence type="predicted"/>
<dbReference type="GO" id="GO:0016787">
    <property type="term" value="F:hydrolase activity"/>
    <property type="evidence" value="ECO:0007669"/>
    <property type="project" value="UniProtKB-KW"/>
</dbReference>
<comment type="caution">
    <text evidence="4">The sequence shown here is derived from an EMBL/GenBank/DDBJ whole genome shotgun (WGS) entry which is preliminary data.</text>
</comment>
<dbReference type="PANTHER" id="PTHR48081">
    <property type="entry name" value="AB HYDROLASE SUPERFAMILY PROTEIN C4A8.06C"/>
    <property type="match status" value="1"/>
</dbReference>
<evidence type="ECO:0000313" key="4">
    <source>
        <dbReference type="EMBL" id="PQA60253.1"/>
    </source>
</evidence>
<dbReference type="Proteomes" id="UP000239590">
    <property type="component" value="Unassembled WGS sequence"/>
</dbReference>
<reference evidence="5" key="1">
    <citation type="submission" date="2018-02" db="EMBL/GenBank/DDBJ databases">
        <title>Genome sequencing of Solimonas sp. HR-BB.</title>
        <authorList>
            <person name="Lee Y."/>
            <person name="Jeon C.O."/>
        </authorList>
    </citation>
    <scope>NUCLEOTIDE SEQUENCE [LARGE SCALE GENOMIC DNA]</scope>
    <source>
        <strain evidence="5">HR-U</strain>
    </source>
</reference>
<dbReference type="AlphaFoldDB" id="A0A2S7IRA7"/>
<evidence type="ECO:0000256" key="2">
    <source>
        <dbReference type="SAM" id="SignalP"/>
    </source>
</evidence>
<dbReference type="EMBL" id="PTRA01000001">
    <property type="protein sequence ID" value="PQA60253.1"/>
    <property type="molecule type" value="Genomic_DNA"/>
</dbReference>
<dbReference type="InterPro" id="IPR029058">
    <property type="entry name" value="AB_hydrolase_fold"/>
</dbReference>
<keyword evidence="1 4" id="KW-0378">Hydrolase</keyword>
<dbReference type="OrthoDB" id="9794725at2"/>
<dbReference type="Gene3D" id="3.40.50.1820">
    <property type="entry name" value="alpha/beta hydrolase"/>
    <property type="match status" value="1"/>
</dbReference>
<dbReference type="InterPro" id="IPR050300">
    <property type="entry name" value="GDXG_lipolytic_enzyme"/>
</dbReference>
<keyword evidence="5" id="KW-1185">Reference proteome</keyword>
<accession>A0A2S7IRA7</accession>
<feature type="signal peptide" evidence="2">
    <location>
        <begin position="1"/>
        <end position="17"/>
    </location>
</feature>
<evidence type="ECO:0000256" key="1">
    <source>
        <dbReference type="ARBA" id="ARBA00022801"/>
    </source>
</evidence>
<sequence>MKKLWFVALMLSFQTQAQQVIPLYTGSPIPNQAPNAPTSDEIVDPGKNDGVLRIRNVTKPSITVYKAAKPNGTAVIICPGGGYHILAASHEGSDVAKVLNEAGVTAFVLKYRLPSTENLLVQKETGPLMDAQQAIRLVRSRAKEFGIQPNRIGIMGFSAGGHVAATAGTHFEKPLDASSTVSVRPDFLMLIYPVISMTPELTHQGSHDALLGKDASTERVDAYSNEKQVTRQTPPTFLVHAADDKAVPVNNSIVFFQACQKNDVPVELHVYPKGGHGFGLTNKTTPDQWSDRLKNWLSTLFKN</sequence>
<evidence type="ECO:0000313" key="5">
    <source>
        <dbReference type="Proteomes" id="UP000239590"/>
    </source>
</evidence>
<organism evidence="4 5">
    <name type="scientific">Siphonobacter curvatus</name>
    <dbReference type="NCBI Taxonomy" id="2094562"/>
    <lineage>
        <taxon>Bacteria</taxon>
        <taxon>Pseudomonadati</taxon>
        <taxon>Bacteroidota</taxon>
        <taxon>Cytophagia</taxon>
        <taxon>Cytophagales</taxon>
        <taxon>Cytophagaceae</taxon>
        <taxon>Siphonobacter</taxon>
    </lineage>
</organism>
<evidence type="ECO:0000259" key="3">
    <source>
        <dbReference type="Pfam" id="PF20434"/>
    </source>
</evidence>
<dbReference type="Pfam" id="PF20434">
    <property type="entry name" value="BD-FAE"/>
    <property type="match status" value="1"/>
</dbReference>
<dbReference type="RefSeq" id="WP_104712341.1">
    <property type="nucleotide sequence ID" value="NZ_PTRA01000001.1"/>
</dbReference>
<feature type="chain" id="PRO_5015454326" evidence="2">
    <location>
        <begin position="18"/>
        <end position="303"/>
    </location>
</feature>
<gene>
    <name evidence="4" type="ORF">C5O19_11730</name>
</gene>
<dbReference type="InterPro" id="IPR049492">
    <property type="entry name" value="BD-FAE-like_dom"/>
</dbReference>
<name>A0A2S7IRA7_9BACT</name>
<protein>
    <submittedName>
        <fullName evidence="4">Alpha/beta hydrolase</fullName>
    </submittedName>
</protein>
<dbReference type="PANTHER" id="PTHR48081:SF6">
    <property type="entry name" value="PEPTIDASE S9 PROLYL OLIGOPEPTIDASE CATALYTIC DOMAIN-CONTAINING PROTEIN"/>
    <property type="match status" value="1"/>
</dbReference>
<keyword evidence="2" id="KW-0732">Signal</keyword>
<feature type="domain" description="BD-FAE-like" evidence="3">
    <location>
        <begin position="68"/>
        <end position="257"/>
    </location>
</feature>